<accession>A0A0D8XJA1</accession>
<keyword evidence="2" id="KW-1133">Transmembrane helix</keyword>
<keyword evidence="2" id="KW-0812">Transmembrane</keyword>
<proteinExistence type="predicted"/>
<sequence>MTLEDGLVKDGLSYRADLFTINTLAAIYTYGSLVWLVFLVAVAINSVRARPIKKTKQRDYELLHTGFDRQLSYSARDSMMSSRSGLEKRSRADSSLSGNSQIDKSQQSAKPKKSNEETASSKLMGSAEEKASEKDKTGSSGKSANRTAKDVNESSKKVI</sequence>
<dbReference type="EMBL" id="KN716456">
    <property type="protein sequence ID" value="KJH44685.1"/>
    <property type="molecule type" value="Genomic_DNA"/>
</dbReference>
<keyword evidence="2" id="KW-0472">Membrane</keyword>
<feature type="compositionally biased region" description="Basic and acidic residues" evidence="1">
    <location>
        <begin position="127"/>
        <end position="137"/>
    </location>
</feature>
<feature type="compositionally biased region" description="Polar residues" evidence="1">
    <location>
        <begin position="93"/>
        <end position="109"/>
    </location>
</feature>
<evidence type="ECO:0000256" key="2">
    <source>
        <dbReference type="SAM" id="Phobius"/>
    </source>
</evidence>
<reference evidence="4" key="2">
    <citation type="journal article" date="2016" name="Sci. Rep.">
        <title>Dictyocaulus viviparus genome, variome and transcriptome elucidate lungworm biology and support future intervention.</title>
        <authorList>
            <person name="McNulty S.N."/>
            <person name="Strube C."/>
            <person name="Rosa B.A."/>
            <person name="Martin J.C."/>
            <person name="Tyagi R."/>
            <person name="Choi Y.J."/>
            <person name="Wang Q."/>
            <person name="Hallsworth Pepin K."/>
            <person name="Zhang X."/>
            <person name="Ozersky P."/>
            <person name="Wilson R.K."/>
            <person name="Sternberg P.W."/>
            <person name="Gasser R.B."/>
            <person name="Mitreva M."/>
        </authorList>
    </citation>
    <scope>NUCLEOTIDE SEQUENCE [LARGE SCALE GENOMIC DNA]</scope>
    <source>
        <strain evidence="4">HannoverDv2000</strain>
    </source>
</reference>
<evidence type="ECO:0000313" key="3">
    <source>
        <dbReference type="EMBL" id="KJH44685.1"/>
    </source>
</evidence>
<organism evidence="3 4">
    <name type="scientific">Dictyocaulus viviparus</name>
    <name type="common">Bovine lungworm</name>
    <dbReference type="NCBI Taxonomy" id="29172"/>
    <lineage>
        <taxon>Eukaryota</taxon>
        <taxon>Metazoa</taxon>
        <taxon>Ecdysozoa</taxon>
        <taxon>Nematoda</taxon>
        <taxon>Chromadorea</taxon>
        <taxon>Rhabditida</taxon>
        <taxon>Rhabditina</taxon>
        <taxon>Rhabditomorpha</taxon>
        <taxon>Strongyloidea</taxon>
        <taxon>Metastrongylidae</taxon>
        <taxon>Dictyocaulus</taxon>
    </lineage>
</organism>
<dbReference type="Proteomes" id="UP000053766">
    <property type="component" value="Unassembled WGS sequence"/>
</dbReference>
<gene>
    <name evidence="3" type="ORF">DICVIV_09292</name>
</gene>
<name>A0A0D8XJA1_DICVI</name>
<feature type="transmembrane region" description="Helical" evidence="2">
    <location>
        <begin position="27"/>
        <end position="47"/>
    </location>
</feature>
<reference evidence="3 4" key="1">
    <citation type="submission" date="2013-11" db="EMBL/GenBank/DDBJ databases">
        <title>Draft genome of the bovine lungworm Dictyocaulus viviparus.</title>
        <authorList>
            <person name="Mitreva M."/>
        </authorList>
    </citation>
    <scope>NUCLEOTIDE SEQUENCE [LARGE SCALE GENOMIC DNA]</scope>
    <source>
        <strain evidence="3 4">HannoverDv2000</strain>
    </source>
</reference>
<evidence type="ECO:0000256" key="1">
    <source>
        <dbReference type="SAM" id="MobiDB-lite"/>
    </source>
</evidence>
<keyword evidence="4" id="KW-1185">Reference proteome</keyword>
<feature type="compositionally biased region" description="Polar residues" evidence="1">
    <location>
        <begin position="74"/>
        <end position="84"/>
    </location>
</feature>
<dbReference type="AlphaFoldDB" id="A0A0D8XJA1"/>
<dbReference type="OrthoDB" id="5867883at2759"/>
<protein>
    <submittedName>
        <fullName evidence="3">Uncharacterized protein</fullName>
    </submittedName>
</protein>
<evidence type="ECO:0000313" key="4">
    <source>
        <dbReference type="Proteomes" id="UP000053766"/>
    </source>
</evidence>
<feature type="region of interest" description="Disordered" evidence="1">
    <location>
        <begin position="74"/>
        <end position="159"/>
    </location>
</feature>
<feature type="compositionally biased region" description="Basic and acidic residues" evidence="1">
    <location>
        <begin position="147"/>
        <end position="159"/>
    </location>
</feature>